<keyword evidence="2 9" id="KW-0285">Flavoprotein</keyword>
<evidence type="ECO:0000256" key="6">
    <source>
        <dbReference type="ARBA" id="ARBA00029513"/>
    </source>
</evidence>
<dbReference type="AlphaFoldDB" id="A0A9D2FGP2"/>
<feature type="binding site" evidence="9">
    <location>
        <begin position="268"/>
        <end position="272"/>
    </location>
    <ligand>
        <name>FMN</name>
        <dbReference type="ChEBI" id="CHEBI:58210"/>
    </ligand>
</feature>
<evidence type="ECO:0000259" key="10">
    <source>
        <dbReference type="PROSITE" id="PS51349"/>
    </source>
</evidence>
<proteinExistence type="inferred from homology"/>
<evidence type="ECO:0000256" key="1">
    <source>
        <dbReference type="ARBA" id="ARBA00001917"/>
    </source>
</evidence>
<dbReference type="PANTHER" id="PTHR10578:SF107">
    <property type="entry name" value="2-HYDROXYACID OXIDASE 1"/>
    <property type="match status" value="1"/>
</dbReference>
<name>A0A9D2FGP2_9FIRM</name>
<gene>
    <name evidence="11" type="ORF">H9725_05600</name>
</gene>
<comment type="cofactor">
    <cofactor evidence="1">
        <name>FMN</name>
        <dbReference type="ChEBI" id="CHEBI:58210"/>
    </cofactor>
</comment>
<evidence type="ECO:0000313" key="12">
    <source>
        <dbReference type="Proteomes" id="UP000824065"/>
    </source>
</evidence>
<dbReference type="PIRSF" id="PIRSF000138">
    <property type="entry name" value="Al-hdrx_acd_dh"/>
    <property type="match status" value="1"/>
</dbReference>
<evidence type="ECO:0000256" key="4">
    <source>
        <dbReference type="ARBA" id="ARBA00023002"/>
    </source>
</evidence>
<reference evidence="11" key="1">
    <citation type="journal article" date="2021" name="PeerJ">
        <title>Extensive microbial diversity within the chicken gut microbiome revealed by metagenomics and culture.</title>
        <authorList>
            <person name="Gilroy R."/>
            <person name="Ravi A."/>
            <person name="Getino M."/>
            <person name="Pursley I."/>
            <person name="Horton D.L."/>
            <person name="Alikhan N.F."/>
            <person name="Baker D."/>
            <person name="Gharbi K."/>
            <person name="Hall N."/>
            <person name="Watson M."/>
            <person name="Adriaenssens E.M."/>
            <person name="Foster-Nyarko E."/>
            <person name="Jarju S."/>
            <person name="Secka A."/>
            <person name="Antonio M."/>
            <person name="Oren A."/>
            <person name="Chaudhuri R.R."/>
            <person name="La Ragione R."/>
            <person name="Hildebrand F."/>
            <person name="Pallen M.J."/>
        </authorList>
    </citation>
    <scope>NUCLEOTIDE SEQUENCE</scope>
    <source>
        <strain evidence="11">ChiBcec16-3735</strain>
    </source>
</reference>
<dbReference type="PROSITE" id="PS51349">
    <property type="entry name" value="FMN_HYDROXY_ACID_DH_2"/>
    <property type="match status" value="1"/>
</dbReference>
<keyword evidence="4" id="KW-0560">Oxidoreductase</keyword>
<feature type="domain" description="FMN hydroxy acid dehydrogenase" evidence="10">
    <location>
        <begin position="37"/>
        <end position="341"/>
    </location>
</feature>
<dbReference type="CDD" id="cd02809">
    <property type="entry name" value="alpha_hydroxyacid_oxid_FMN"/>
    <property type="match status" value="1"/>
</dbReference>
<evidence type="ECO:0000256" key="2">
    <source>
        <dbReference type="ARBA" id="ARBA00022630"/>
    </source>
</evidence>
<sequence length="341" mass="35872">MTYTDVLNNARQKLGDSCKACPICNGVACRNRIPGPGAKGVGDTAIRNYDKWAEIRLNMDVLCPGGAVDTSCELFGRSFRYPFFAGPVGAVNLHYSDAYTDMTYNDVLVRACAQAGIAAFTGDGTDPNVMTQATRAIAAAGGLGVPTIKPWDIDTIRAKMEQARQSGCFAVAMDVDAAGLPFLKNRNPPAGSKSVEELREIVGILNKPFIVKGIMTVKSALKAQEAGAAAIIVSNHGGRVLDQCPATAEVLPEIVSALHGSSTKILVDGGIRTGTDIFKALALGADAAVIARPFVTAVYGGGEEGVRLYIEKLASELADAMQMCGARTLADITPEMVRICK</sequence>
<feature type="binding site" evidence="9">
    <location>
        <position position="236"/>
    </location>
    <ligand>
        <name>FMN</name>
        <dbReference type="ChEBI" id="CHEBI:58210"/>
    </ligand>
</feature>
<dbReference type="Pfam" id="PF01070">
    <property type="entry name" value="FMN_dh"/>
    <property type="match status" value="2"/>
</dbReference>
<accession>A0A9D2FGP2</accession>
<dbReference type="SUPFAM" id="SSF51395">
    <property type="entry name" value="FMN-linked oxidoreductases"/>
    <property type="match status" value="1"/>
</dbReference>
<feature type="binding site" evidence="9">
    <location>
        <position position="212"/>
    </location>
    <ligand>
        <name>FMN</name>
        <dbReference type="ChEBI" id="CHEBI:58210"/>
    </ligand>
</feature>
<evidence type="ECO:0000313" key="11">
    <source>
        <dbReference type="EMBL" id="HIZ58036.1"/>
    </source>
</evidence>
<dbReference type="EMBL" id="DXBJ01000038">
    <property type="protein sequence ID" value="HIZ58036.1"/>
    <property type="molecule type" value="Genomic_DNA"/>
</dbReference>
<dbReference type="InterPro" id="IPR037396">
    <property type="entry name" value="FMN_HAD"/>
</dbReference>
<feature type="binding site" evidence="9">
    <location>
        <position position="239"/>
    </location>
    <ligand>
        <name>glyoxylate</name>
        <dbReference type="ChEBI" id="CHEBI:36655"/>
    </ligand>
</feature>
<keyword evidence="3 9" id="KW-0288">FMN</keyword>
<comment type="similarity">
    <text evidence="5">Belongs to the FMN-dependent alpha-hydroxy acid dehydrogenase family.</text>
</comment>
<dbReference type="GO" id="GO:0016491">
    <property type="term" value="F:oxidoreductase activity"/>
    <property type="evidence" value="ECO:0007669"/>
    <property type="project" value="UniProtKB-KW"/>
</dbReference>
<dbReference type="InterPro" id="IPR013785">
    <property type="entry name" value="Aldolase_TIM"/>
</dbReference>
<protein>
    <recommendedName>
        <fullName evidence="6">L-lactate oxidase</fullName>
    </recommendedName>
</protein>
<dbReference type="PANTHER" id="PTHR10578">
    <property type="entry name" value="S -2-HYDROXY-ACID OXIDASE-RELATED"/>
    <property type="match status" value="1"/>
</dbReference>
<dbReference type="InterPro" id="IPR000262">
    <property type="entry name" value="FMN-dep_DH"/>
</dbReference>
<reference evidence="11" key="2">
    <citation type="submission" date="2021-04" db="EMBL/GenBank/DDBJ databases">
        <authorList>
            <person name="Gilroy R."/>
        </authorList>
    </citation>
    <scope>NUCLEOTIDE SEQUENCE</scope>
    <source>
        <strain evidence="11">ChiBcec16-3735</strain>
    </source>
</reference>
<evidence type="ECO:0000256" key="5">
    <source>
        <dbReference type="ARBA" id="ARBA00024042"/>
    </source>
</evidence>
<evidence type="ECO:0000256" key="7">
    <source>
        <dbReference type="ARBA" id="ARBA00048754"/>
    </source>
</evidence>
<evidence type="ECO:0000256" key="9">
    <source>
        <dbReference type="PIRSR" id="PIRSR000138-2"/>
    </source>
</evidence>
<dbReference type="InterPro" id="IPR012133">
    <property type="entry name" value="Alpha-hydoxy_acid_DH_FMN"/>
</dbReference>
<feature type="active site" description="Proton acceptor" evidence="8">
    <location>
        <position position="236"/>
    </location>
</feature>
<dbReference type="Proteomes" id="UP000824065">
    <property type="component" value="Unassembled WGS sequence"/>
</dbReference>
<feature type="binding site" evidence="9">
    <location>
        <position position="234"/>
    </location>
    <ligand>
        <name>FMN</name>
        <dbReference type="ChEBI" id="CHEBI:58210"/>
    </ligand>
</feature>
<evidence type="ECO:0000256" key="8">
    <source>
        <dbReference type="PIRSR" id="PIRSR000138-1"/>
    </source>
</evidence>
<comment type="caution">
    <text evidence="11">The sequence shown here is derived from an EMBL/GenBank/DDBJ whole genome shotgun (WGS) entry which is preliminary data.</text>
</comment>
<dbReference type="Gene3D" id="3.20.20.70">
    <property type="entry name" value="Aldolase class I"/>
    <property type="match status" value="1"/>
</dbReference>
<comment type="catalytic activity">
    <reaction evidence="7">
        <text>(S)-lactate + O2 = pyruvate + H2O2</text>
        <dbReference type="Rhea" id="RHEA:55868"/>
        <dbReference type="ChEBI" id="CHEBI:15361"/>
        <dbReference type="ChEBI" id="CHEBI:15379"/>
        <dbReference type="ChEBI" id="CHEBI:16240"/>
        <dbReference type="ChEBI" id="CHEBI:16651"/>
    </reaction>
    <physiologicalReaction direction="left-to-right" evidence="7">
        <dbReference type="Rhea" id="RHEA:55869"/>
    </physiologicalReaction>
</comment>
<organism evidence="11 12">
    <name type="scientific">Candidatus Faecalibacterium gallistercoris</name>
    <dbReference type="NCBI Taxonomy" id="2838579"/>
    <lineage>
        <taxon>Bacteria</taxon>
        <taxon>Bacillati</taxon>
        <taxon>Bacillota</taxon>
        <taxon>Clostridia</taxon>
        <taxon>Eubacteriales</taxon>
        <taxon>Oscillospiraceae</taxon>
        <taxon>Faecalibacterium</taxon>
    </lineage>
</organism>
<dbReference type="GO" id="GO:0010181">
    <property type="term" value="F:FMN binding"/>
    <property type="evidence" value="ECO:0007669"/>
    <property type="project" value="InterPro"/>
</dbReference>
<evidence type="ECO:0000256" key="3">
    <source>
        <dbReference type="ARBA" id="ARBA00022643"/>
    </source>
</evidence>